<dbReference type="Proteomes" id="UP000321083">
    <property type="component" value="Unassembled WGS sequence"/>
</dbReference>
<accession>A0A5C6M030</accession>
<evidence type="ECO:0000313" key="2">
    <source>
        <dbReference type="Proteomes" id="UP000321083"/>
    </source>
</evidence>
<proteinExistence type="predicted"/>
<sequence length="62" mass="6333">MWPLLLASVMQRSTWTPEALGVRAAAEIRESAPAASIPAATAAGAGAAVQARRESATEGTVR</sequence>
<organism evidence="1 2">
    <name type="scientific">Planctomyces bekefii</name>
    <dbReference type="NCBI Taxonomy" id="1653850"/>
    <lineage>
        <taxon>Bacteria</taxon>
        <taxon>Pseudomonadati</taxon>
        <taxon>Planctomycetota</taxon>
        <taxon>Planctomycetia</taxon>
        <taxon>Planctomycetales</taxon>
        <taxon>Planctomycetaceae</taxon>
        <taxon>Planctomyces</taxon>
    </lineage>
</organism>
<name>A0A5C6M030_9PLAN</name>
<gene>
    <name evidence="1" type="ORF">E3A20_28920</name>
</gene>
<reference evidence="1 2" key="2">
    <citation type="submission" date="2019-08" db="EMBL/GenBank/DDBJ databases">
        <authorList>
            <person name="Henke P."/>
        </authorList>
    </citation>
    <scope>NUCLEOTIDE SEQUENCE [LARGE SCALE GENOMIC DNA]</scope>
    <source>
        <strain evidence="1">Phe10_nw2017</strain>
    </source>
</reference>
<protein>
    <submittedName>
        <fullName evidence="1">Uncharacterized protein</fullName>
    </submittedName>
</protein>
<evidence type="ECO:0000313" key="1">
    <source>
        <dbReference type="EMBL" id="TWW07978.1"/>
    </source>
</evidence>
<reference evidence="1 2" key="1">
    <citation type="submission" date="2019-08" db="EMBL/GenBank/DDBJ databases">
        <title>100 year-old enigma solved: identification of Planctomyces bekefii, the type genus and species of the phylum Planctomycetes.</title>
        <authorList>
            <person name="Svetlana D.N."/>
            <person name="Overmann J."/>
        </authorList>
    </citation>
    <scope>NUCLEOTIDE SEQUENCE [LARGE SCALE GENOMIC DNA]</scope>
    <source>
        <strain evidence="1">Phe10_nw2017</strain>
    </source>
</reference>
<dbReference type="AlphaFoldDB" id="A0A5C6M030"/>
<dbReference type="EMBL" id="SRHE01000910">
    <property type="protein sequence ID" value="TWW07978.1"/>
    <property type="molecule type" value="Genomic_DNA"/>
</dbReference>
<comment type="caution">
    <text evidence="1">The sequence shown here is derived from an EMBL/GenBank/DDBJ whole genome shotgun (WGS) entry which is preliminary data.</text>
</comment>
<keyword evidence="2" id="KW-1185">Reference proteome</keyword>